<organism evidence="2 3">
    <name type="scientific">Candidatus Magnetoglobus multicellularis str. Araruama</name>
    <dbReference type="NCBI Taxonomy" id="890399"/>
    <lineage>
        <taxon>Bacteria</taxon>
        <taxon>Pseudomonadati</taxon>
        <taxon>Thermodesulfobacteriota</taxon>
        <taxon>Desulfobacteria</taxon>
        <taxon>Desulfobacterales</taxon>
        <taxon>Desulfobacteraceae</taxon>
        <taxon>Candidatus Magnetoglobus</taxon>
    </lineage>
</organism>
<sequence>MSQTKSKPIISVFFNYFILTTIVSSCIAFSLTSGIFDIQRIHIAVIFGAYIVLIIFYHSFFAQRVKFITPGEKMAGCIWDDGIKVWTNKFKKNRFLLFVTIFMLLYYPSNIHDDIASGRVVTLISIFVRCLWAFIFLFFVYKIALGKFVWSIGCYIFFIPTIVSLLKYRGEPPIIIEVSIGMIVLTCLFLLASTVFYSSDNFVFLEKYDGK</sequence>
<name>A0A1V1PFN7_9BACT</name>
<comment type="caution">
    <text evidence="2">The sequence shown here is derived from an EMBL/GenBank/DDBJ whole genome shotgun (WGS) entry which is preliminary data.</text>
</comment>
<keyword evidence="1" id="KW-1133">Transmembrane helix</keyword>
<feature type="transmembrane region" description="Helical" evidence="1">
    <location>
        <begin position="174"/>
        <end position="197"/>
    </location>
</feature>
<dbReference type="AlphaFoldDB" id="A0A1V1PFN7"/>
<feature type="transmembrane region" description="Helical" evidence="1">
    <location>
        <begin position="121"/>
        <end position="141"/>
    </location>
</feature>
<accession>A0A1V1PFN7</accession>
<gene>
    <name evidence="2" type="ORF">OMM_00845</name>
</gene>
<reference evidence="3" key="1">
    <citation type="submission" date="2012-11" db="EMBL/GenBank/DDBJ databases">
        <authorList>
            <person name="Lucero-Rivera Y.E."/>
            <person name="Tovar-Ramirez D."/>
        </authorList>
    </citation>
    <scope>NUCLEOTIDE SEQUENCE [LARGE SCALE GENOMIC DNA]</scope>
    <source>
        <strain evidence="3">Araruama</strain>
    </source>
</reference>
<feature type="transmembrane region" description="Helical" evidence="1">
    <location>
        <begin position="93"/>
        <end position="109"/>
    </location>
</feature>
<feature type="transmembrane region" description="Helical" evidence="1">
    <location>
        <begin position="41"/>
        <end position="60"/>
    </location>
</feature>
<dbReference type="PROSITE" id="PS51257">
    <property type="entry name" value="PROKAR_LIPOPROTEIN"/>
    <property type="match status" value="1"/>
</dbReference>
<keyword evidence="1" id="KW-0472">Membrane</keyword>
<protein>
    <submittedName>
        <fullName evidence="2">Uncharacterized protein</fullName>
    </submittedName>
</protein>
<proteinExistence type="predicted"/>
<keyword evidence="1" id="KW-0812">Transmembrane</keyword>
<feature type="transmembrane region" description="Helical" evidence="1">
    <location>
        <begin position="12"/>
        <end position="35"/>
    </location>
</feature>
<feature type="transmembrane region" description="Helical" evidence="1">
    <location>
        <begin position="148"/>
        <end position="168"/>
    </location>
</feature>
<dbReference type="Proteomes" id="UP000189670">
    <property type="component" value="Unassembled WGS sequence"/>
</dbReference>
<evidence type="ECO:0000313" key="3">
    <source>
        <dbReference type="Proteomes" id="UP000189670"/>
    </source>
</evidence>
<dbReference type="EMBL" id="ATBP01000050">
    <property type="protein sequence ID" value="ETR73594.1"/>
    <property type="molecule type" value="Genomic_DNA"/>
</dbReference>
<evidence type="ECO:0000256" key="1">
    <source>
        <dbReference type="SAM" id="Phobius"/>
    </source>
</evidence>
<evidence type="ECO:0000313" key="2">
    <source>
        <dbReference type="EMBL" id="ETR73594.1"/>
    </source>
</evidence>